<accession>E5A7N8</accession>
<proteinExistence type="predicted"/>
<dbReference type="HOGENOM" id="CLU_2320837_0_0_1"/>
<name>E5A7N8_LEPMJ</name>
<evidence type="ECO:0000256" key="1">
    <source>
        <dbReference type="SAM" id="MobiDB-lite"/>
    </source>
</evidence>
<feature type="compositionally biased region" description="Basic residues" evidence="1">
    <location>
        <begin position="1"/>
        <end position="15"/>
    </location>
</feature>
<keyword evidence="3" id="KW-1185">Reference proteome</keyword>
<dbReference type="AlphaFoldDB" id="E5A7N8"/>
<feature type="region of interest" description="Disordered" evidence="1">
    <location>
        <begin position="72"/>
        <end position="99"/>
    </location>
</feature>
<dbReference type="InParanoid" id="E5A7N8"/>
<evidence type="ECO:0000313" key="2">
    <source>
        <dbReference type="EMBL" id="CBX99633.1"/>
    </source>
</evidence>
<dbReference type="EMBL" id="FP929136">
    <property type="protein sequence ID" value="CBX99633.1"/>
    <property type="molecule type" value="Genomic_DNA"/>
</dbReference>
<protein>
    <submittedName>
        <fullName evidence="2">Uncharacterized protein</fullName>
    </submittedName>
</protein>
<feature type="compositionally biased region" description="Polar residues" evidence="1">
    <location>
        <begin position="84"/>
        <end position="99"/>
    </location>
</feature>
<feature type="region of interest" description="Disordered" evidence="1">
    <location>
        <begin position="1"/>
        <end position="21"/>
    </location>
</feature>
<evidence type="ECO:0000313" key="3">
    <source>
        <dbReference type="Proteomes" id="UP000002668"/>
    </source>
</evidence>
<sequence length="99" mass="11100">MTRRCPRTPIPRHPRPPHEKRDIRVLVNGAGFAGRQAVLEHVAAVVGGVEEWRIYTSTTKPILSYTIADTRTKRPLFPPPSTPIPESQANPLSDMYSRS</sequence>
<dbReference type="Proteomes" id="UP000002668">
    <property type="component" value="Genome"/>
</dbReference>
<reference evidence="3" key="1">
    <citation type="journal article" date="2011" name="Nat. Commun.">
        <title>Effector diversification within compartments of the Leptosphaeria maculans genome affected by Repeat-Induced Point mutations.</title>
        <authorList>
            <person name="Rouxel T."/>
            <person name="Grandaubert J."/>
            <person name="Hane J.K."/>
            <person name="Hoede C."/>
            <person name="van de Wouw A.P."/>
            <person name="Couloux A."/>
            <person name="Dominguez V."/>
            <person name="Anthouard V."/>
            <person name="Bally P."/>
            <person name="Bourras S."/>
            <person name="Cozijnsen A.J."/>
            <person name="Ciuffetti L.M."/>
            <person name="Degrave A."/>
            <person name="Dilmaghani A."/>
            <person name="Duret L."/>
            <person name="Fudal I."/>
            <person name="Goodwin S.B."/>
            <person name="Gout L."/>
            <person name="Glaser N."/>
            <person name="Linglin J."/>
            <person name="Kema G.H.J."/>
            <person name="Lapalu N."/>
            <person name="Lawrence C.B."/>
            <person name="May K."/>
            <person name="Meyer M."/>
            <person name="Ollivier B."/>
            <person name="Poulain J."/>
            <person name="Schoch C.L."/>
            <person name="Simon A."/>
            <person name="Spatafora J.W."/>
            <person name="Stachowiak A."/>
            <person name="Turgeon B.G."/>
            <person name="Tyler B.M."/>
            <person name="Vincent D."/>
            <person name="Weissenbach J."/>
            <person name="Amselem J."/>
            <person name="Quesneville H."/>
            <person name="Oliver R.P."/>
            <person name="Wincker P."/>
            <person name="Balesdent M.-H."/>
            <person name="Howlett B.J."/>
        </authorList>
    </citation>
    <scope>NUCLEOTIDE SEQUENCE [LARGE SCALE GENOMIC DNA]</scope>
    <source>
        <strain evidence="3">JN3 / isolate v23.1.3 / race Av1-4-5-6-7-8</strain>
    </source>
</reference>
<gene>
    <name evidence="2" type="ORF">LEMA_P088720.1</name>
</gene>
<dbReference type="VEuPathDB" id="FungiDB:LEMA_P088720.1"/>
<organism evidence="2 3">
    <name type="scientific">Leptosphaeria maculans (strain JN3 / isolate v23.1.3 / race Av1-4-5-6-7-8)</name>
    <name type="common">Blackleg fungus</name>
    <name type="synonym">Phoma lingam</name>
    <dbReference type="NCBI Taxonomy" id="985895"/>
    <lineage>
        <taxon>Eukaryota</taxon>
        <taxon>Fungi</taxon>
        <taxon>Dikarya</taxon>
        <taxon>Ascomycota</taxon>
        <taxon>Pezizomycotina</taxon>
        <taxon>Dothideomycetes</taxon>
        <taxon>Pleosporomycetidae</taxon>
        <taxon>Pleosporales</taxon>
        <taxon>Pleosporineae</taxon>
        <taxon>Leptosphaeriaceae</taxon>
        <taxon>Plenodomus</taxon>
        <taxon>Plenodomus lingam/Leptosphaeria maculans species complex</taxon>
    </lineage>
</organism>